<sequence length="133" mass="13734">MDRDRQFQTMNGPPTMADPATGLPVPADRRPDAAGYPAEQLLAAAHAAARPLPAPGEVRPGRNSAADRALAFGIASLVINFAGLVSVAAIVWGVAGLNRTRQGPAAGRATAAWGVLLGVVGLVFTARVKHFLF</sequence>
<evidence type="ECO:0000256" key="1">
    <source>
        <dbReference type="SAM" id="MobiDB-lite"/>
    </source>
</evidence>
<keyword evidence="2" id="KW-0812">Transmembrane</keyword>
<dbReference type="EMBL" id="BOOY01000003">
    <property type="protein sequence ID" value="GIJ01201.1"/>
    <property type="molecule type" value="Genomic_DNA"/>
</dbReference>
<evidence type="ECO:0008006" key="5">
    <source>
        <dbReference type="Google" id="ProtNLM"/>
    </source>
</evidence>
<evidence type="ECO:0000256" key="2">
    <source>
        <dbReference type="SAM" id="Phobius"/>
    </source>
</evidence>
<evidence type="ECO:0000313" key="3">
    <source>
        <dbReference type="EMBL" id="GIJ01201.1"/>
    </source>
</evidence>
<keyword evidence="4" id="KW-1185">Reference proteome</keyword>
<feature type="transmembrane region" description="Helical" evidence="2">
    <location>
        <begin position="69"/>
        <end position="94"/>
    </location>
</feature>
<comment type="caution">
    <text evidence="3">The sequence shown here is derived from an EMBL/GenBank/DDBJ whole genome shotgun (WGS) entry which is preliminary data.</text>
</comment>
<organism evidence="3 4">
    <name type="scientific">Spirilliplanes yamanashiensis</name>
    <dbReference type="NCBI Taxonomy" id="42233"/>
    <lineage>
        <taxon>Bacteria</taxon>
        <taxon>Bacillati</taxon>
        <taxon>Actinomycetota</taxon>
        <taxon>Actinomycetes</taxon>
        <taxon>Micromonosporales</taxon>
        <taxon>Micromonosporaceae</taxon>
        <taxon>Spirilliplanes</taxon>
    </lineage>
</organism>
<reference evidence="3" key="1">
    <citation type="submission" date="2021-01" db="EMBL/GenBank/DDBJ databases">
        <title>Whole genome shotgun sequence of Spirilliplanes yamanashiensis NBRC 15828.</title>
        <authorList>
            <person name="Komaki H."/>
            <person name="Tamura T."/>
        </authorList>
    </citation>
    <scope>NUCLEOTIDE SEQUENCE</scope>
    <source>
        <strain evidence="3">NBRC 15828</strain>
    </source>
</reference>
<keyword evidence="2" id="KW-1133">Transmembrane helix</keyword>
<name>A0A8J3Y3U4_9ACTN</name>
<evidence type="ECO:0000313" key="4">
    <source>
        <dbReference type="Proteomes" id="UP000652013"/>
    </source>
</evidence>
<protein>
    <recommendedName>
        <fullName evidence="5">DUF4190 domain-containing protein</fullName>
    </recommendedName>
</protein>
<proteinExistence type="predicted"/>
<accession>A0A8J3Y3U4</accession>
<feature type="region of interest" description="Disordered" evidence="1">
    <location>
        <begin position="1"/>
        <end position="32"/>
    </location>
</feature>
<gene>
    <name evidence="3" type="ORF">Sya03_05530</name>
</gene>
<dbReference type="Proteomes" id="UP000652013">
    <property type="component" value="Unassembled WGS sequence"/>
</dbReference>
<feature type="transmembrane region" description="Helical" evidence="2">
    <location>
        <begin position="106"/>
        <end position="126"/>
    </location>
</feature>
<dbReference type="AlphaFoldDB" id="A0A8J3Y3U4"/>
<keyword evidence="2" id="KW-0472">Membrane</keyword>